<reference evidence="2" key="1">
    <citation type="submission" date="2022-12" db="EMBL/GenBank/DDBJ databases">
        <title>Draft genome assemblies for two species of Escallonia (Escalloniales).</title>
        <authorList>
            <person name="Chanderbali A."/>
            <person name="Dervinis C."/>
            <person name="Anghel I."/>
            <person name="Soltis D."/>
            <person name="Soltis P."/>
            <person name="Zapata F."/>
        </authorList>
    </citation>
    <scope>NUCLEOTIDE SEQUENCE</scope>
    <source>
        <strain evidence="2">UCBG92.1500</strain>
        <tissue evidence="2">Leaf</tissue>
    </source>
</reference>
<evidence type="ECO:0000259" key="1">
    <source>
        <dbReference type="PROSITE" id="PS51499"/>
    </source>
</evidence>
<dbReference type="EMBL" id="JAVXUO010000638">
    <property type="protein sequence ID" value="KAK2990626.1"/>
    <property type="molecule type" value="Genomic_DNA"/>
</dbReference>
<comment type="caution">
    <text evidence="2">The sequence shown here is derived from an EMBL/GenBank/DDBJ whole genome shotgun (WGS) entry which is preliminary data.</text>
</comment>
<sequence>MFRRRVGSIVNFHKIIIQNFDTLSTCVKKSHHLCALFSTVSSCLEQPMKLKKSERKPMVTPVNELKRIARAEKKERLVVEEVKLSPPENGLLVRELVPVAHEVLVARADLFACVSRVVASIPIYSCSLCGEVHIGHPPHKIKTCNVAGSQASKEHVWGKGGMEHVLPVVKSFHLYDRLGRAVSHDERLQVDQIPAIVELCVQAGVDTLEYPTRRREFPIYRVAGRMIDFERRFPKDDSSVKEISGFGFWEDNKKLRVDKKLLKLPCDDIRGSAMRGMEAWEKLRSGVIGLMKKYDVQTCGYCSEVQVGPKGHRVRQCYAYKHQMRDGQHAWQKATIDDLVPPIYVWHVQDPQGGELLINSLRRYYGKLPAVVELFAQAGAHVGENYSGLMRDDVVVPGVDEEKWVV</sequence>
<organism evidence="2 3">
    <name type="scientific">Escallonia rubra</name>
    <dbReference type="NCBI Taxonomy" id="112253"/>
    <lineage>
        <taxon>Eukaryota</taxon>
        <taxon>Viridiplantae</taxon>
        <taxon>Streptophyta</taxon>
        <taxon>Embryophyta</taxon>
        <taxon>Tracheophyta</taxon>
        <taxon>Spermatophyta</taxon>
        <taxon>Magnoliopsida</taxon>
        <taxon>eudicotyledons</taxon>
        <taxon>Gunneridae</taxon>
        <taxon>Pentapetalae</taxon>
        <taxon>asterids</taxon>
        <taxon>campanulids</taxon>
        <taxon>Escalloniales</taxon>
        <taxon>Escalloniaceae</taxon>
        <taxon>Escallonia</taxon>
    </lineage>
</organism>
<dbReference type="PANTHER" id="PTHR10388">
    <property type="entry name" value="EUKARYOTIC TRANSLATION INITIATION FACTOR SUI1"/>
    <property type="match status" value="1"/>
</dbReference>
<feature type="domain" description="APO" evidence="1">
    <location>
        <begin position="298"/>
        <end position="384"/>
    </location>
</feature>
<dbReference type="GO" id="GO:0003723">
    <property type="term" value="F:RNA binding"/>
    <property type="evidence" value="ECO:0007669"/>
    <property type="project" value="InterPro"/>
</dbReference>
<gene>
    <name evidence="2" type="ORF">RJ640_019906</name>
</gene>
<proteinExistence type="predicted"/>
<dbReference type="InterPro" id="IPR023342">
    <property type="entry name" value="APO_dom"/>
</dbReference>
<protein>
    <recommendedName>
        <fullName evidence="1">APO domain-containing protein</fullName>
    </recommendedName>
</protein>
<name>A0AA88S242_9ASTE</name>
<keyword evidence="3" id="KW-1185">Reference proteome</keyword>
<evidence type="ECO:0000313" key="3">
    <source>
        <dbReference type="Proteomes" id="UP001187471"/>
    </source>
</evidence>
<dbReference type="AlphaFoldDB" id="A0AA88S242"/>
<dbReference type="Pfam" id="PF05634">
    <property type="entry name" value="APO_RNA-bind"/>
    <property type="match status" value="2"/>
</dbReference>
<feature type="domain" description="APO" evidence="1">
    <location>
        <begin position="125"/>
        <end position="209"/>
    </location>
</feature>
<dbReference type="PROSITE" id="PS51499">
    <property type="entry name" value="APO"/>
    <property type="match status" value="2"/>
</dbReference>
<dbReference type="Proteomes" id="UP001187471">
    <property type="component" value="Unassembled WGS sequence"/>
</dbReference>
<evidence type="ECO:0000313" key="2">
    <source>
        <dbReference type="EMBL" id="KAK2990626.1"/>
    </source>
</evidence>
<accession>A0AA88S242</accession>